<comment type="caution">
    <text evidence="2">The sequence shown here is derived from an EMBL/GenBank/DDBJ whole genome shotgun (WGS) entry which is preliminary data.</text>
</comment>
<organism evidence="2 3">
    <name type="scientific">Halococcus dombrowskii</name>
    <dbReference type="NCBI Taxonomy" id="179637"/>
    <lineage>
        <taxon>Archaea</taxon>
        <taxon>Methanobacteriati</taxon>
        <taxon>Methanobacteriota</taxon>
        <taxon>Stenosarchaea group</taxon>
        <taxon>Halobacteria</taxon>
        <taxon>Halobacteriales</taxon>
        <taxon>Halococcaceae</taxon>
        <taxon>Halococcus</taxon>
    </lineage>
</organism>
<dbReference type="InterPro" id="IPR002559">
    <property type="entry name" value="Transposase_11"/>
</dbReference>
<reference evidence="2" key="1">
    <citation type="journal article" date="2014" name="Int. J. Syst. Evol. Microbiol.">
        <title>Complete genome sequence of Corynebacterium casei LMG S-19264T (=DSM 44701T), isolated from a smear-ripened cheese.</title>
        <authorList>
            <consortium name="US DOE Joint Genome Institute (JGI-PGF)"/>
            <person name="Walter F."/>
            <person name="Albersmeier A."/>
            <person name="Kalinowski J."/>
            <person name="Ruckert C."/>
        </authorList>
    </citation>
    <scope>NUCLEOTIDE SEQUENCE</scope>
    <source>
        <strain evidence="2">JCM 12289</strain>
    </source>
</reference>
<dbReference type="Pfam" id="PF01609">
    <property type="entry name" value="DDE_Tnp_1"/>
    <property type="match status" value="1"/>
</dbReference>
<name>A0AAV3SDP3_HALDO</name>
<evidence type="ECO:0000313" key="3">
    <source>
        <dbReference type="Proteomes" id="UP001500962"/>
    </source>
</evidence>
<evidence type="ECO:0000313" key="2">
    <source>
        <dbReference type="EMBL" id="GAA0452492.1"/>
    </source>
</evidence>
<dbReference type="EMBL" id="BAAADN010000008">
    <property type="protein sequence ID" value="GAA0452492.1"/>
    <property type="molecule type" value="Genomic_DNA"/>
</dbReference>
<dbReference type="NCBIfam" id="NF033579">
    <property type="entry name" value="transpos_IS5_2"/>
    <property type="match status" value="1"/>
</dbReference>
<dbReference type="InterPro" id="IPR053520">
    <property type="entry name" value="Transposase_Tn903"/>
</dbReference>
<sequence>MLKRKKPVVQKVLFRFVKQAVSIARKLTDAALMQISDPAGNGVAGWKHAVLHFLRKHMDATLTEVLDWAEEMERVRAALALRRSEFIGPSALCKSFDRAPMAVWRELLRLSSELLDQSGHAAIDATYFDRREASSHYLKRCDRDVRTVQATFLVDTAQGAVIDVHCSAKWPNGTNIGPQVALRNAGDLLSLAADKGYDDMSFRDALRAEGVRPLIKHRVFAPYDHAHNARIDDERYHQRSICESVNSVIKRSYGSAVRARAWYRQFREISLTAAVYNVEQAVKP</sequence>
<proteinExistence type="predicted"/>
<dbReference type="GO" id="GO:0003677">
    <property type="term" value="F:DNA binding"/>
    <property type="evidence" value="ECO:0007669"/>
    <property type="project" value="InterPro"/>
</dbReference>
<protein>
    <submittedName>
        <fullName evidence="2">IS5-like element ISH28 family transposase</fullName>
    </submittedName>
</protein>
<dbReference type="GO" id="GO:0004803">
    <property type="term" value="F:transposase activity"/>
    <property type="evidence" value="ECO:0007669"/>
    <property type="project" value="InterPro"/>
</dbReference>
<dbReference type="AlphaFoldDB" id="A0AAV3SDP3"/>
<accession>A0AAV3SDP3</accession>
<feature type="domain" description="Transposase IS4-like" evidence="1">
    <location>
        <begin position="120"/>
        <end position="277"/>
    </location>
</feature>
<evidence type="ECO:0000259" key="1">
    <source>
        <dbReference type="Pfam" id="PF01609"/>
    </source>
</evidence>
<gene>
    <name evidence="2" type="ORF">GCM10008985_05200</name>
</gene>
<dbReference type="Proteomes" id="UP001500962">
    <property type="component" value="Unassembled WGS sequence"/>
</dbReference>
<reference evidence="2" key="2">
    <citation type="submission" date="2023-12" db="EMBL/GenBank/DDBJ databases">
        <authorList>
            <person name="Sun Q."/>
            <person name="Inoue M."/>
        </authorList>
    </citation>
    <scope>NUCLEOTIDE SEQUENCE</scope>
    <source>
        <strain evidence="2">JCM 12289</strain>
    </source>
</reference>
<dbReference type="GO" id="GO:0006313">
    <property type="term" value="P:DNA transposition"/>
    <property type="evidence" value="ECO:0007669"/>
    <property type="project" value="InterPro"/>
</dbReference>